<proteinExistence type="predicted"/>
<name>A0ABS7E2Y5_9GAMM</name>
<sequence>MLMLGGILVLLIIAVSFYIYHQPHRKRKRAAKAAPTHITESAPEVKSTPFCSTEHPYHCVTIIQGEPACQAVKEIDNTYYLSHEAPHIPLKECDIAQCNCHYQHKEDRRGTQENRRLDFGVTRELYGAFGEKNRRKLSRGRRKEDRGEE</sequence>
<reference evidence="1 2" key="1">
    <citation type="submission" date="2021-07" db="EMBL/GenBank/DDBJ databases">
        <title>Shewanella sp. nov, isolated from SCS.</title>
        <authorList>
            <person name="Cao W.R."/>
        </authorList>
    </citation>
    <scope>NUCLEOTIDE SEQUENCE [LARGE SCALE GENOMIC DNA]</scope>
    <source>
        <strain evidence="1 2">NR704-98</strain>
    </source>
</reference>
<protein>
    <recommendedName>
        <fullName evidence="3">DUF4124 domain-containing protein</fullName>
    </recommendedName>
</protein>
<dbReference type="RefSeq" id="WP_220109021.1">
    <property type="nucleotide sequence ID" value="NZ_JAHZST010000004.1"/>
</dbReference>
<comment type="caution">
    <text evidence="1">The sequence shown here is derived from an EMBL/GenBank/DDBJ whole genome shotgun (WGS) entry which is preliminary data.</text>
</comment>
<evidence type="ECO:0008006" key="3">
    <source>
        <dbReference type="Google" id="ProtNLM"/>
    </source>
</evidence>
<dbReference type="Proteomes" id="UP001195963">
    <property type="component" value="Unassembled WGS sequence"/>
</dbReference>
<organism evidence="1 2">
    <name type="scientific">Shewanella nanhaiensis</name>
    <dbReference type="NCBI Taxonomy" id="2864872"/>
    <lineage>
        <taxon>Bacteria</taxon>
        <taxon>Pseudomonadati</taxon>
        <taxon>Pseudomonadota</taxon>
        <taxon>Gammaproteobacteria</taxon>
        <taxon>Alteromonadales</taxon>
        <taxon>Shewanellaceae</taxon>
        <taxon>Shewanella</taxon>
    </lineage>
</organism>
<gene>
    <name evidence="1" type="ORF">K0625_06885</name>
</gene>
<evidence type="ECO:0000313" key="1">
    <source>
        <dbReference type="EMBL" id="MBW8183387.1"/>
    </source>
</evidence>
<keyword evidence="2" id="KW-1185">Reference proteome</keyword>
<dbReference type="EMBL" id="JAHZST010000004">
    <property type="protein sequence ID" value="MBW8183387.1"/>
    <property type="molecule type" value="Genomic_DNA"/>
</dbReference>
<evidence type="ECO:0000313" key="2">
    <source>
        <dbReference type="Proteomes" id="UP001195963"/>
    </source>
</evidence>
<accession>A0ABS7E2Y5</accession>